<feature type="domain" description="3-hydroxyacyl-CoA dehydrogenase NAD binding" evidence="4">
    <location>
        <begin position="2"/>
        <end position="125"/>
    </location>
</feature>
<dbReference type="GO" id="GO:0050104">
    <property type="term" value="F:L-gulonate 3-dehydrogenase activity"/>
    <property type="evidence" value="ECO:0007669"/>
    <property type="project" value="TreeGrafter"/>
</dbReference>
<name>K1Q3C3_MAGGI</name>
<sequence>MLYAASGYRVQIYDIKPEQVQHALSTIDDQLIQLAKDGLLRGKLTVNEQRSLITGTNDLAECVKDAFFIQECVYEDLDLKRGVHAKIDGLCKDDAIIASAASALIPSLISQNLKHKNRFIVCHPLLAETGQVPVIVKKEIDGFVLNRIQLFIIGECWRLYEVRKEGVMSVEDIDKVMSEGLGRRYAFIEPLETAYLNADGMYNYRDKYGEMIYRVQCTFGAPRKMEGPILDKIQNELASRIPLDQLNERRKWRDIRLASLQKLKNDLDKK</sequence>
<dbReference type="AlphaFoldDB" id="K1Q3C3"/>
<feature type="domain" description="3-hydroxyacyl-CoA dehydrogenase C-terminal" evidence="3">
    <location>
        <begin position="142"/>
        <end position="214"/>
    </location>
</feature>
<dbReference type="InterPro" id="IPR006108">
    <property type="entry name" value="3HC_DH_C"/>
</dbReference>
<comment type="similarity">
    <text evidence="1">Belongs to the 3-hydroxyacyl-CoA dehydrogenase family.</text>
</comment>
<dbReference type="PANTHER" id="PTHR48075">
    <property type="entry name" value="3-HYDROXYACYL-COA DEHYDROGENASE FAMILY PROTEIN"/>
    <property type="match status" value="1"/>
</dbReference>
<dbReference type="GO" id="GO:0006631">
    <property type="term" value="P:fatty acid metabolic process"/>
    <property type="evidence" value="ECO:0007669"/>
    <property type="project" value="InterPro"/>
</dbReference>
<dbReference type="InParanoid" id="K1Q3C3"/>
<accession>K1Q3C3</accession>
<dbReference type="Pfam" id="PF02737">
    <property type="entry name" value="3HCDH_N"/>
    <property type="match status" value="1"/>
</dbReference>
<evidence type="ECO:0000259" key="4">
    <source>
        <dbReference type="Pfam" id="PF02737"/>
    </source>
</evidence>
<evidence type="ECO:0000313" key="5">
    <source>
        <dbReference type="EMBL" id="EKC23375.1"/>
    </source>
</evidence>
<dbReference type="HOGENOM" id="CLU_009834_0_0_1"/>
<dbReference type="InterPro" id="IPR006176">
    <property type="entry name" value="3-OHacyl-CoA_DH_NAD-bd"/>
</dbReference>
<dbReference type="Gene3D" id="3.40.50.720">
    <property type="entry name" value="NAD(P)-binding Rossmann-like Domain"/>
    <property type="match status" value="1"/>
</dbReference>
<dbReference type="InterPro" id="IPR008927">
    <property type="entry name" value="6-PGluconate_DH-like_C_sf"/>
</dbReference>
<keyword evidence="2" id="KW-0560">Oxidoreductase</keyword>
<dbReference type="PANTHER" id="PTHR48075:SF1">
    <property type="entry name" value="LAMBDA-CRYSTALLIN HOMOLOG"/>
    <property type="match status" value="1"/>
</dbReference>
<dbReference type="InterPro" id="IPR036291">
    <property type="entry name" value="NAD(P)-bd_dom_sf"/>
</dbReference>
<dbReference type="SUPFAM" id="SSF51735">
    <property type="entry name" value="NAD(P)-binding Rossmann-fold domains"/>
    <property type="match status" value="1"/>
</dbReference>
<gene>
    <name evidence="5" type="ORF">CGI_10012124</name>
</gene>
<dbReference type="InterPro" id="IPR013328">
    <property type="entry name" value="6PGD_dom2"/>
</dbReference>
<evidence type="ECO:0000256" key="1">
    <source>
        <dbReference type="ARBA" id="ARBA00009463"/>
    </source>
</evidence>
<reference evidence="5" key="1">
    <citation type="journal article" date="2012" name="Nature">
        <title>The oyster genome reveals stress adaptation and complexity of shell formation.</title>
        <authorList>
            <person name="Zhang G."/>
            <person name="Fang X."/>
            <person name="Guo X."/>
            <person name="Li L."/>
            <person name="Luo R."/>
            <person name="Xu F."/>
            <person name="Yang P."/>
            <person name="Zhang L."/>
            <person name="Wang X."/>
            <person name="Qi H."/>
            <person name="Xiong Z."/>
            <person name="Que H."/>
            <person name="Xie Y."/>
            <person name="Holland P.W."/>
            <person name="Paps J."/>
            <person name="Zhu Y."/>
            <person name="Wu F."/>
            <person name="Chen Y."/>
            <person name="Wang J."/>
            <person name="Peng C."/>
            <person name="Meng J."/>
            <person name="Yang L."/>
            <person name="Liu J."/>
            <person name="Wen B."/>
            <person name="Zhang N."/>
            <person name="Huang Z."/>
            <person name="Zhu Q."/>
            <person name="Feng Y."/>
            <person name="Mount A."/>
            <person name="Hedgecock D."/>
            <person name="Xu Z."/>
            <person name="Liu Y."/>
            <person name="Domazet-Loso T."/>
            <person name="Du Y."/>
            <person name="Sun X."/>
            <person name="Zhang S."/>
            <person name="Liu B."/>
            <person name="Cheng P."/>
            <person name="Jiang X."/>
            <person name="Li J."/>
            <person name="Fan D."/>
            <person name="Wang W."/>
            <person name="Fu W."/>
            <person name="Wang T."/>
            <person name="Wang B."/>
            <person name="Zhang J."/>
            <person name="Peng Z."/>
            <person name="Li Y."/>
            <person name="Li N."/>
            <person name="Wang J."/>
            <person name="Chen M."/>
            <person name="He Y."/>
            <person name="Tan F."/>
            <person name="Song X."/>
            <person name="Zheng Q."/>
            <person name="Huang R."/>
            <person name="Yang H."/>
            <person name="Du X."/>
            <person name="Chen L."/>
            <person name="Yang M."/>
            <person name="Gaffney P.M."/>
            <person name="Wang S."/>
            <person name="Luo L."/>
            <person name="She Z."/>
            <person name="Ming Y."/>
            <person name="Huang W."/>
            <person name="Zhang S."/>
            <person name="Huang B."/>
            <person name="Zhang Y."/>
            <person name="Qu T."/>
            <person name="Ni P."/>
            <person name="Miao G."/>
            <person name="Wang J."/>
            <person name="Wang Q."/>
            <person name="Steinberg C.E."/>
            <person name="Wang H."/>
            <person name="Li N."/>
            <person name="Qian L."/>
            <person name="Zhang G."/>
            <person name="Li Y."/>
            <person name="Yang H."/>
            <person name="Liu X."/>
            <person name="Wang J."/>
            <person name="Yin Y."/>
            <person name="Wang J."/>
        </authorList>
    </citation>
    <scope>NUCLEOTIDE SEQUENCE [LARGE SCALE GENOMIC DNA]</scope>
    <source>
        <strain evidence="5">05x7-T-G4-1.051#20</strain>
    </source>
</reference>
<dbReference type="SUPFAM" id="SSF48179">
    <property type="entry name" value="6-phosphogluconate dehydrogenase C-terminal domain-like"/>
    <property type="match status" value="1"/>
</dbReference>
<proteinExistence type="inferred from homology"/>
<evidence type="ECO:0000259" key="3">
    <source>
        <dbReference type="Pfam" id="PF00725"/>
    </source>
</evidence>
<protein>
    <submittedName>
        <fullName evidence="5">Lambda-crystallin-like protein</fullName>
    </submittedName>
</protein>
<dbReference type="Pfam" id="PF00725">
    <property type="entry name" value="3HCDH"/>
    <property type="match status" value="1"/>
</dbReference>
<evidence type="ECO:0000256" key="2">
    <source>
        <dbReference type="ARBA" id="ARBA00023002"/>
    </source>
</evidence>
<organism evidence="5">
    <name type="scientific">Magallana gigas</name>
    <name type="common">Pacific oyster</name>
    <name type="synonym">Crassostrea gigas</name>
    <dbReference type="NCBI Taxonomy" id="29159"/>
    <lineage>
        <taxon>Eukaryota</taxon>
        <taxon>Metazoa</taxon>
        <taxon>Spiralia</taxon>
        <taxon>Lophotrochozoa</taxon>
        <taxon>Mollusca</taxon>
        <taxon>Bivalvia</taxon>
        <taxon>Autobranchia</taxon>
        <taxon>Pteriomorphia</taxon>
        <taxon>Ostreida</taxon>
        <taxon>Ostreoidea</taxon>
        <taxon>Ostreidae</taxon>
        <taxon>Magallana</taxon>
    </lineage>
</organism>
<dbReference type="EMBL" id="JH815803">
    <property type="protein sequence ID" value="EKC23375.1"/>
    <property type="molecule type" value="Genomic_DNA"/>
</dbReference>
<dbReference type="Gene3D" id="1.10.1040.10">
    <property type="entry name" value="N-(1-d-carboxylethyl)-l-norvaline Dehydrogenase, domain 2"/>
    <property type="match status" value="1"/>
</dbReference>
<dbReference type="GO" id="GO:0070403">
    <property type="term" value="F:NAD+ binding"/>
    <property type="evidence" value="ECO:0007669"/>
    <property type="project" value="InterPro"/>
</dbReference>